<evidence type="ECO:0000313" key="5">
    <source>
        <dbReference type="Proteomes" id="UP000000310"/>
    </source>
</evidence>
<dbReference type="Proteomes" id="UP000000310">
    <property type="component" value="Chromosome"/>
</dbReference>
<dbReference type="SUPFAM" id="SSF53448">
    <property type="entry name" value="Nucleotide-diphospho-sugar transferases"/>
    <property type="match status" value="1"/>
</dbReference>
<dbReference type="AlphaFoldDB" id="F0SD91"/>
<dbReference type="GO" id="GO:0046872">
    <property type="term" value="F:metal ion binding"/>
    <property type="evidence" value="ECO:0007669"/>
    <property type="project" value="UniProtKB-KW"/>
</dbReference>
<dbReference type="InterPro" id="IPR002495">
    <property type="entry name" value="Glyco_trans_8"/>
</dbReference>
<dbReference type="InterPro" id="IPR029044">
    <property type="entry name" value="Nucleotide-diphossugar_trans"/>
</dbReference>
<keyword evidence="3" id="KW-0479">Metal-binding</keyword>
<protein>
    <submittedName>
        <fullName evidence="4">Glycosyl transferase family 8</fullName>
    </submittedName>
</protein>
<sequence length="292" mass="33509">MKNIITLFSDHTILPGTHATLVSLMQHNINSTPIHIILFADKLSSEHKGNLYKTFKLHKRPHQSFEIKDAPTTYIEGANTLHGNTTTYGRLFLADLLPDKNTVLYLDTDLIIQKDVNDVFNKMNNEFLLYVDGTGIRSYSLDKNLFTKANLNLNGACFNAGVLGINLKLWRKTDGLNRCLETIKKYPGHFLSADQAVLNTTFSDEFFALGKSFNHQLHANSKDKVYKDDEAIFHFIGSPKPWDFLGKYFHNHYKLWKSYYEQSAIGQHSALRYTSLKRTILISRSYLKNLKK</sequence>
<evidence type="ECO:0000313" key="4">
    <source>
        <dbReference type="EMBL" id="ADY52877.1"/>
    </source>
</evidence>
<organism evidence="4 5">
    <name type="scientific">Pseudopedobacter saltans (strain ATCC 51119 / DSM 12145 / JCM 21818 / CCUG 39354 / LMG 10337 / NBRC 100064 / NCIMB 13643)</name>
    <name type="common">Pedobacter saltans</name>
    <dbReference type="NCBI Taxonomy" id="762903"/>
    <lineage>
        <taxon>Bacteria</taxon>
        <taxon>Pseudomonadati</taxon>
        <taxon>Bacteroidota</taxon>
        <taxon>Sphingobacteriia</taxon>
        <taxon>Sphingobacteriales</taxon>
        <taxon>Sphingobacteriaceae</taxon>
        <taxon>Pseudopedobacter</taxon>
    </lineage>
</organism>
<dbReference type="STRING" id="762903.Pedsa_2329"/>
<keyword evidence="2 4" id="KW-0808">Transferase</keyword>
<proteinExistence type="predicted"/>
<reference evidence="4 5" key="1">
    <citation type="journal article" date="2011" name="Stand. Genomic Sci.">
        <title>Complete genome sequence of the gliding, heparinolytic Pedobacter saltans type strain (113).</title>
        <authorList>
            <person name="Liolios K."/>
            <person name="Sikorski J."/>
            <person name="Lu M."/>
            <person name="Nolan M."/>
            <person name="Lapidus A."/>
            <person name="Lucas S."/>
            <person name="Hammon N."/>
            <person name="Deshpande S."/>
            <person name="Cheng J.F."/>
            <person name="Tapia R."/>
            <person name="Han C."/>
            <person name="Goodwin L."/>
            <person name="Pitluck S."/>
            <person name="Huntemann M."/>
            <person name="Ivanova N."/>
            <person name="Pagani I."/>
            <person name="Mavromatis K."/>
            <person name="Ovchinikova G."/>
            <person name="Pati A."/>
            <person name="Chen A."/>
            <person name="Palaniappan K."/>
            <person name="Land M."/>
            <person name="Hauser L."/>
            <person name="Brambilla E.M."/>
            <person name="Kotsyurbenko O."/>
            <person name="Rohde M."/>
            <person name="Tindall B.J."/>
            <person name="Abt B."/>
            <person name="Goker M."/>
            <person name="Detter J.C."/>
            <person name="Woyke T."/>
            <person name="Bristow J."/>
            <person name="Eisen J.A."/>
            <person name="Markowitz V."/>
            <person name="Hugenholtz P."/>
            <person name="Klenk H.P."/>
            <person name="Kyrpides N.C."/>
        </authorList>
    </citation>
    <scope>NUCLEOTIDE SEQUENCE [LARGE SCALE GENOMIC DNA]</scope>
    <source>
        <strain evidence="5">ATCC 51119 / DSM 12145 / JCM 21818 / LMG 10337 / NBRC 100064 / NCIMB 13643</strain>
    </source>
</reference>
<name>F0SD91_PSESL</name>
<evidence type="ECO:0000256" key="3">
    <source>
        <dbReference type="ARBA" id="ARBA00022723"/>
    </source>
</evidence>
<keyword evidence="1" id="KW-0328">Glycosyltransferase</keyword>
<reference evidence="5" key="2">
    <citation type="submission" date="2011-02" db="EMBL/GenBank/DDBJ databases">
        <title>The complete genome of Pedobacter saltans DSM 12145.</title>
        <authorList>
            <consortium name="US DOE Joint Genome Institute (JGI-PGF)"/>
            <person name="Lucas S."/>
            <person name="Copeland A."/>
            <person name="Lapidus A."/>
            <person name="Bruce D."/>
            <person name="Goodwin L."/>
            <person name="Pitluck S."/>
            <person name="Kyrpides N."/>
            <person name="Mavromatis K."/>
            <person name="Pagani I."/>
            <person name="Ivanova N."/>
            <person name="Ovchinnikova G."/>
            <person name="Lu M."/>
            <person name="Detter J.C."/>
            <person name="Han C."/>
            <person name="Land M."/>
            <person name="Hauser L."/>
            <person name="Markowitz V."/>
            <person name="Cheng J.-F."/>
            <person name="Hugenholtz P."/>
            <person name="Woyke T."/>
            <person name="Wu D."/>
            <person name="Tindall B."/>
            <person name="Pomrenke H.G."/>
            <person name="Brambilla E."/>
            <person name="Klenk H.-P."/>
            <person name="Eisen J.A."/>
        </authorList>
    </citation>
    <scope>NUCLEOTIDE SEQUENCE [LARGE SCALE GENOMIC DNA]</scope>
    <source>
        <strain evidence="5">ATCC 51119 / DSM 12145 / JCM 21818 / LMG 10337 / NBRC 100064 / NCIMB 13643</strain>
    </source>
</reference>
<dbReference type="Pfam" id="PF01501">
    <property type="entry name" value="Glyco_transf_8"/>
    <property type="match status" value="1"/>
</dbReference>
<dbReference type="InterPro" id="IPR050748">
    <property type="entry name" value="Glycosyltrans_8_dom-fam"/>
</dbReference>
<dbReference type="GO" id="GO:0016757">
    <property type="term" value="F:glycosyltransferase activity"/>
    <property type="evidence" value="ECO:0007669"/>
    <property type="project" value="UniProtKB-KW"/>
</dbReference>
<accession>F0SD91</accession>
<dbReference type="EMBL" id="CP002545">
    <property type="protein sequence ID" value="ADY52877.1"/>
    <property type="molecule type" value="Genomic_DNA"/>
</dbReference>
<gene>
    <name evidence="4" type="ordered locus">Pedsa_2329</name>
</gene>
<evidence type="ECO:0000256" key="2">
    <source>
        <dbReference type="ARBA" id="ARBA00022679"/>
    </source>
</evidence>
<dbReference type="KEGG" id="psn:Pedsa_2329"/>
<dbReference type="OrthoDB" id="695971at2"/>
<dbReference type="PANTHER" id="PTHR13778:SF47">
    <property type="entry name" value="LIPOPOLYSACCHARIDE 1,3-GALACTOSYLTRANSFERASE"/>
    <property type="match status" value="1"/>
</dbReference>
<evidence type="ECO:0000256" key="1">
    <source>
        <dbReference type="ARBA" id="ARBA00022676"/>
    </source>
</evidence>
<dbReference type="Gene3D" id="3.90.550.10">
    <property type="entry name" value="Spore Coat Polysaccharide Biosynthesis Protein SpsA, Chain A"/>
    <property type="match status" value="1"/>
</dbReference>
<dbReference type="eggNOG" id="COG1442">
    <property type="taxonomic scope" value="Bacteria"/>
</dbReference>
<keyword evidence="5" id="KW-1185">Reference proteome</keyword>
<dbReference type="PANTHER" id="PTHR13778">
    <property type="entry name" value="GLYCOSYLTRANSFERASE 8 DOMAIN-CONTAINING PROTEIN"/>
    <property type="match status" value="1"/>
</dbReference>
<dbReference type="RefSeq" id="WP_013633363.1">
    <property type="nucleotide sequence ID" value="NC_015177.1"/>
</dbReference>
<dbReference type="HOGENOM" id="CLU_917324_0_0_10"/>